<organism evidence="14 15">
    <name type="scientific">Crenobacter luteus</name>
    <dbReference type="NCBI Taxonomy" id="1452487"/>
    <lineage>
        <taxon>Bacteria</taxon>
        <taxon>Pseudomonadati</taxon>
        <taxon>Pseudomonadota</taxon>
        <taxon>Betaproteobacteria</taxon>
        <taxon>Neisseriales</taxon>
        <taxon>Neisseriaceae</taxon>
        <taxon>Crenobacter</taxon>
    </lineage>
</organism>
<keyword evidence="5 11" id="KW-0812">Transmembrane</keyword>
<dbReference type="GO" id="GO:0007165">
    <property type="term" value="P:signal transduction"/>
    <property type="evidence" value="ECO:0007669"/>
    <property type="project" value="UniProtKB-KW"/>
</dbReference>
<dbReference type="Gene3D" id="3.30.450.20">
    <property type="entry name" value="PAS domain"/>
    <property type="match status" value="1"/>
</dbReference>
<dbReference type="InterPro" id="IPR004089">
    <property type="entry name" value="MCPsignal_dom"/>
</dbReference>
<dbReference type="InterPro" id="IPR033479">
    <property type="entry name" value="dCache_1"/>
</dbReference>
<comment type="caution">
    <text evidence="14">The sequence shown here is derived from an EMBL/GenBank/DDBJ whole genome shotgun (WGS) entry which is preliminary data.</text>
</comment>
<feature type="transmembrane region" description="Helical" evidence="11">
    <location>
        <begin position="286"/>
        <end position="309"/>
    </location>
</feature>
<dbReference type="GO" id="GO:0006935">
    <property type="term" value="P:chemotaxis"/>
    <property type="evidence" value="ECO:0007669"/>
    <property type="project" value="UniProtKB-KW"/>
</dbReference>
<evidence type="ECO:0008006" key="16">
    <source>
        <dbReference type="Google" id="ProtNLM"/>
    </source>
</evidence>
<dbReference type="AlphaFoldDB" id="A0A161S4I5"/>
<dbReference type="PANTHER" id="PTHR32089:SF39">
    <property type="entry name" value="METHYL-ACCEPTING CHEMOTAXIS PROTEIN HLYB"/>
    <property type="match status" value="1"/>
</dbReference>
<dbReference type="Pfam" id="PF00672">
    <property type="entry name" value="HAMP"/>
    <property type="match status" value="1"/>
</dbReference>
<dbReference type="CDD" id="cd06225">
    <property type="entry name" value="HAMP"/>
    <property type="match status" value="1"/>
</dbReference>
<dbReference type="InterPro" id="IPR003660">
    <property type="entry name" value="HAMP_dom"/>
</dbReference>
<dbReference type="SMART" id="SM00283">
    <property type="entry name" value="MA"/>
    <property type="match status" value="1"/>
</dbReference>
<evidence type="ECO:0000256" key="7">
    <source>
        <dbReference type="ARBA" id="ARBA00023136"/>
    </source>
</evidence>
<evidence type="ECO:0000256" key="9">
    <source>
        <dbReference type="ARBA" id="ARBA00029447"/>
    </source>
</evidence>
<keyword evidence="8 10" id="KW-0807">Transducer</keyword>
<evidence type="ECO:0000256" key="1">
    <source>
        <dbReference type="ARBA" id="ARBA00004651"/>
    </source>
</evidence>
<evidence type="ECO:0000256" key="2">
    <source>
        <dbReference type="ARBA" id="ARBA00022475"/>
    </source>
</evidence>
<proteinExistence type="inferred from homology"/>
<evidence type="ECO:0000256" key="11">
    <source>
        <dbReference type="SAM" id="Phobius"/>
    </source>
</evidence>
<dbReference type="GO" id="GO:0005886">
    <property type="term" value="C:plasma membrane"/>
    <property type="evidence" value="ECO:0007669"/>
    <property type="project" value="UniProtKB-SubCell"/>
</dbReference>
<evidence type="ECO:0000256" key="10">
    <source>
        <dbReference type="PROSITE-ProRule" id="PRU00284"/>
    </source>
</evidence>
<dbReference type="SMART" id="SM00304">
    <property type="entry name" value="HAMP"/>
    <property type="match status" value="1"/>
</dbReference>
<comment type="subcellular location">
    <subcellularLocation>
        <location evidence="1">Cell membrane</location>
        <topology evidence="1">Multi-pass membrane protein</topology>
    </subcellularLocation>
</comment>
<dbReference type="OrthoDB" id="9763018at2"/>
<reference evidence="15" key="1">
    <citation type="submission" date="2016-01" db="EMBL/GenBank/DDBJ databases">
        <title>Draft genome of Chromobacterium sp. F49.</title>
        <authorList>
            <person name="Hong K.W."/>
        </authorList>
    </citation>
    <scope>NUCLEOTIDE SEQUENCE [LARGE SCALE GENOMIC DNA]</scope>
    <source>
        <strain evidence="15">CN10</strain>
    </source>
</reference>
<evidence type="ECO:0000259" key="12">
    <source>
        <dbReference type="PROSITE" id="PS50111"/>
    </source>
</evidence>
<evidence type="ECO:0000259" key="13">
    <source>
        <dbReference type="PROSITE" id="PS50885"/>
    </source>
</evidence>
<evidence type="ECO:0000256" key="3">
    <source>
        <dbReference type="ARBA" id="ARBA00022481"/>
    </source>
</evidence>
<dbReference type="FunFam" id="1.10.287.950:FF:000001">
    <property type="entry name" value="Methyl-accepting chemotaxis sensory transducer"/>
    <property type="match status" value="1"/>
</dbReference>
<dbReference type="PROSITE" id="PS50885">
    <property type="entry name" value="HAMP"/>
    <property type="match status" value="1"/>
</dbReference>
<dbReference type="STRING" id="1452487.AVW16_02865"/>
<evidence type="ECO:0000313" key="14">
    <source>
        <dbReference type="EMBL" id="KZE25982.1"/>
    </source>
</evidence>
<dbReference type="PANTHER" id="PTHR32089">
    <property type="entry name" value="METHYL-ACCEPTING CHEMOTAXIS PROTEIN MCPB"/>
    <property type="match status" value="1"/>
</dbReference>
<comment type="similarity">
    <text evidence="9">Belongs to the methyl-accepting chemotaxis (MCP) protein family.</text>
</comment>
<evidence type="ECO:0000256" key="6">
    <source>
        <dbReference type="ARBA" id="ARBA00022989"/>
    </source>
</evidence>
<protein>
    <recommendedName>
        <fullName evidence="16">Chemotaxis protein</fullName>
    </recommendedName>
</protein>
<dbReference type="Proteomes" id="UP000076625">
    <property type="component" value="Unassembled WGS sequence"/>
</dbReference>
<keyword evidence="15" id="KW-1185">Reference proteome</keyword>
<evidence type="ECO:0000256" key="8">
    <source>
        <dbReference type="ARBA" id="ARBA00023224"/>
    </source>
</evidence>
<dbReference type="CDD" id="cd11386">
    <property type="entry name" value="MCP_signal"/>
    <property type="match status" value="1"/>
</dbReference>
<feature type="domain" description="Methyl-accepting transducer" evidence="12">
    <location>
        <begin position="369"/>
        <end position="605"/>
    </location>
</feature>
<dbReference type="PROSITE" id="PS50111">
    <property type="entry name" value="CHEMOTAXIS_TRANSDUC_2"/>
    <property type="match status" value="1"/>
</dbReference>
<dbReference type="Pfam" id="PF02743">
    <property type="entry name" value="dCache_1"/>
    <property type="match status" value="1"/>
</dbReference>
<feature type="domain" description="HAMP" evidence="13">
    <location>
        <begin position="310"/>
        <end position="364"/>
    </location>
</feature>
<dbReference type="SUPFAM" id="SSF58104">
    <property type="entry name" value="Methyl-accepting chemotaxis protein (MCP) signaling domain"/>
    <property type="match status" value="1"/>
</dbReference>
<keyword evidence="6 11" id="KW-1133">Transmembrane helix</keyword>
<keyword evidence="3" id="KW-0488">Methylation</keyword>
<dbReference type="CDD" id="cd12912">
    <property type="entry name" value="PDC2_MCP_like"/>
    <property type="match status" value="1"/>
</dbReference>
<dbReference type="Pfam" id="PF00015">
    <property type="entry name" value="MCPsignal"/>
    <property type="match status" value="1"/>
</dbReference>
<keyword evidence="7 11" id="KW-0472">Membrane</keyword>
<keyword evidence="4" id="KW-0145">Chemotaxis</keyword>
<sequence length="641" mass="69242">MFGKLSLRQRLVLALALMIVTLLGAVLGYSHYLGREVVLQRVHEQELPTLVTAIGNDVEGHIAVPIALSRHIAANAFVTDWITGGESAEILPRWVRYAASVRRDNQVDTVFLASARTRHYYDHKGFSRTIDPGKEAWFGNFLNSGRPMELALDVDAASEHKELTLFINVRMPQGAGLAGVGLKMSDLSRTIAQMKVGQSGIVYLVDGQGVVKVHADLAKVDRDSLRTLPEFGQAAGTLLAGKPFASARIERDGEAYVVASRFLPKLGWYVLAEVPERELYAGLNEALGRVLIVGAVLAVLFLLVAVLFADRMTRPLRRIGGLLKEIAAGEGDLRQRLPVDGRDELSELALHFNRFIERVQGIVAQVKDNADALDRSAQQVDGMAEGTRRDVARQGEYTRQLADSLHEVGLTVGEIASHAGDAAASARRAAEQSAEGRRVVQDSIAKIHGVGEAMARSGEVIAQLAEQTEAIGRVLDVIGDVADQTNLLALNAAIEAARAGEAGRGFAVVADEVRKLAHKTNQSTAEIQAIIARLQQQAREAVSTMESGSGLTRVGIEASQTAGRVLDEIAAMVIQINDLNTRVATATEQQDAALKDITGSIVEINAVNERTEHASGETGSACRELRRLSGELERLVRRFQV</sequence>
<keyword evidence="2" id="KW-1003">Cell membrane</keyword>
<evidence type="ECO:0000313" key="15">
    <source>
        <dbReference type="Proteomes" id="UP000076625"/>
    </source>
</evidence>
<dbReference type="RefSeq" id="WP_066614501.1">
    <property type="nucleotide sequence ID" value="NZ_LQQU01000058.1"/>
</dbReference>
<accession>A0A161S4I5</accession>
<dbReference type="Gene3D" id="1.10.287.950">
    <property type="entry name" value="Methyl-accepting chemotaxis protein"/>
    <property type="match status" value="1"/>
</dbReference>
<dbReference type="EMBL" id="LQQU01000058">
    <property type="protein sequence ID" value="KZE25982.1"/>
    <property type="molecule type" value="Genomic_DNA"/>
</dbReference>
<gene>
    <name evidence="14" type="ORF">AVW16_02865</name>
</gene>
<name>A0A161S4I5_9NEIS</name>
<evidence type="ECO:0000256" key="5">
    <source>
        <dbReference type="ARBA" id="ARBA00022692"/>
    </source>
</evidence>
<evidence type="ECO:0000256" key="4">
    <source>
        <dbReference type="ARBA" id="ARBA00022500"/>
    </source>
</evidence>